<organism evidence="2 3">
    <name type="scientific">Caldimonas thermodepolymerans</name>
    <dbReference type="NCBI Taxonomy" id="215580"/>
    <lineage>
        <taxon>Bacteria</taxon>
        <taxon>Pseudomonadati</taxon>
        <taxon>Pseudomonadota</taxon>
        <taxon>Betaproteobacteria</taxon>
        <taxon>Burkholderiales</taxon>
        <taxon>Sphaerotilaceae</taxon>
        <taxon>Caldimonas</taxon>
    </lineage>
</organism>
<dbReference type="SUPFAM" id="SSF52540">
    <property type="entry name" value="P-loop containing nucleoside triphosphate hydrolases"/>
    <property type="match status" value="1"/>
</dbReference>
<evidence type="ECO:0000313" key="3">
    <source>
        <dbReference type="Proteomes" id="UP000294772"/>
    </source>
</evidence>
<name>A0AA46HUT2_9BURK</name>
<gene>
    <name evidence="2" type="ORF">EV676_1098</name>
</gene>
<sequence>MKKVVIVGHPTSDYQNVATQLQQLGMAPAAASRREALSPTEITSNLLKAHGIPALDTLTRVDDFAAVNVDQVWNVMALDLLLGNIDKPFWGWADPSAIFFLDYWLSLDSTFKFVFVYNEPRHALLSTLAQAADASFNDMHPFALLDNWSAYNAALLRFHAKNPTRCCLIHSESARREHASLEDIVAFLDLKRDHIRSAQTFQNTSERSPRPLSPHTPAPLAQSVCQSQPQDLRACLDSSWVAATYLAQTIVSMHPEALAVFRSLQATAGSPFNGHQDLPDIYAAWKGLLQQQALLTQAQKRMASTNRPTDAPHLTNRDTEALQKERDALANENKLLLHQLSAFMTDLEYYRSGAPLGYGKSFDPRSKLKYYGAAERVKQQLSYRLGKVMITHAKSFSGWLSMPWALIRETQAFRKYRKRASVEKLPPLRNYQDYQEAERVKRHLAYRLGHALVTNSSSITGWIKMPFALRRAVKQFRIDRDIR</sequence>
<dbReference type="Proteomes" id="UP000294772">
    <property type="component" value="Unassembled WGS sequence"/>
</dbReference>
<evidence type="ECO:0000313" key="2">
    <source>
        <dbReference type="EMBL" id="TCP04922.1"/>
    </source>
</evidence>
<comment type="caution">
    <text evidence="2">The sequence shown here is derived from an EMBL/GenBank/DDBJ whole genome shotgun (WGS) entry which is preliminary data.</text>
</comment>
<evidence type="ECO:0008006" key="4">
    <source>
        <dbReference type="Google" id="ProtNLM"/>
    </source>
</evidence>
<dbReference type="EMBL" id="SLXF01000009">
    <property type="protein sequence ID" value="TCP04922.1"/>
    <property type="molecule type" value="Genomic_DNA"/>
</dbReference>
<dbReference type="InterPro" id="IPR027417">
    <property type="entry name" value="P-loop_NTPase"/>
</dbReference>
<dbReference type="AlphaFoldDB" id="A0AA46HUT2"/>
<feature type="region of interest" description="Disordered" evidence="1">
    <location>
        <begin position="200"/>
        <end position="224"/>
    </location>
</feature>
<protein>
    <recommendedName>
        <fullName evidence="4">Sulfotransferase family protein</fullName>
    </recommendedName>
</protein>
<proteinExistence type="predicted"/>
<accession>A0AA46HUT2</accession>
<reference evidence="2 3" key="1">
    <citation type="submission" date="2019-03" db="EMBL/GenBank/DDBJ databases">
        <title>Genomic Encyclopedia of Type Strains, Phase IV (KMG-IV): sequencing the most valuable type-strain genomes for metagenomic binning, comparative biology and taxonomic classification.</title>
        <authorList>
            <person name="Goeker M."/>
        </authorList>
    </citation>
    <scope>NUCLEOTIDE SEQUENCE [LARGE SCALE GENOMIC DNA]</scope>
    <source>
        <strain evidence="2 3">DSM 15264</strain>
    </source>
</reference>
<dbReference type="RefSeq" id="WP_132765903.1">
    <property type="nucleotide sequence ID" value="NZ_CP110416.1"/>
</dbReference>
<evidence type="ECO:0000256" key="1">
    <source>
        <dbReference type="SAM" id="MobiDB-lite"/>
    </source>
</evidence>
<dbReference type="Gene3D" id="3.40.50.300">
    <property type="entry name" value="P-loop containing nucleotide triphosphate hydrolases"/>
    <property type="match status" value="1"/>
</dbReference>